<dbReference type="InterPro" id="IPR040198">
    <property type="entry name" value="Fido_containing"/>
</dbReference>
<evidence type="ECO:0000313" key="4">
    <source>
        <dbReference type="Proteomes" id="UP001198163"/>
    </source>
</evidence>
<sequence>MGGLAHGRFWIDNATFPEQEIAVRFHHKLVYIHPFPNGNGRISRLMADLGSANLVEVSVIRTRYIEALRQADRGDYSALLAFTTPPEARR</sequence>
<dbReference type="InterPro" id="IPR036597">
    <property type="entry name" value="Fido-like_dom_sf"/>
</dbReference>
<dbReference type="Proteomes" id="UP001198163">
    <property type="component" value="Unassembled WGS sequence"/>
</dbReference>
<feature type="active site" evidence="1">
    <location>
        <position position="33"/>
    </location>
</feature>
<name>A0AAE3JJF0_9SPIR</name>
<protein>
    <submittedName>
        <fullName evidence="3">Fic family protein</fullName>
    </submittedName>
</protein>
<reference evidence="3" key="1">
    <citation type="submission" date="2021-08" db="EMBL/GenBank/DDBJ databases">
        <title>Comparative analyses of Brucepasteria parasyntrophica and Teretinema zuelzerae.</title>
        <authorList>
            <person name="Song Y."/>
            <person name="Brune A."/>
        </authorList>
    </citation>
    <scope>NUCLEOTIDE SEQUENCE</scope>
    <source>
        <strain evidence="3">DSM 1903</strain>
    </source>
</reference>
<accession>A0AAE3JJF0</accession>
<evidence type="ECO:0000313" key="3">
    <source>
        <dbReference type="EMBL" id="MCD1655346.1"/>
    </source>
</evidence>
<dbReference type="SUPFAM" id="SSF140931">
    <property type="entry name" value="Fic-like"/>
    <property type="match status" value="1"/>
</dbReference>
<dbReference type="EMBL" id="JAINWA010000003">
    <property type="protein sequence ID" value="MCD1655346.1"/>
    <property type="molecule type" value="Genomic_DNA"/>
</dbReference>
<keyword evidence="4" id="KW-1185">Reference proteome</keyword>
<dbReference type="Pfam" id="PF02661">
    <property type="entry name" value="Fic"/>
    <property type="match status" value="1"/>
</dbReference>
<dbReference type="PANTHER" id="PTHR13504:SF39">
    <property type="entry name" value="CELL FILAMENTATION PROTEIN"/>
    <property type="match status" value="1"/>
</dbReference>
<evidence type="ECO:0000256" key="1">
    <source>
        <dbReference type="PIRSR" id="PIRSR640198-1"/>
    </source>
</evidence>
<dbReference type="PROSITE" id="PS51459">
    <property type="entry name" value="FIDO"/>
    <property type="match status" value="1"/>
</dbReference>
<dbReference type="RefSeq" id="WP_408033988.1">
    <property type="nucleotide sequence ID" value="NZ_JAINWA010000003.1"/>
</dbReference>
<dbReference type="PANTHER" id="PTHR13504">
    <property type="entry name" value="FIDO DOMAIN-CONTAINING PROTEIN DDB_G0283145"/>
    <property type="match status" value="1"/>
</dbReference>
<gene>
    <name evidence="3" type="ORF">K7J14_11640</name>
</gene>
<dbReference type="InterPro" id="IPR003812">
    <property type="entry name" value="Fido"/>
</dbReference>
<organism evidence="3 4">
    <name type="scientific">Teretinema zuelzerae</name>
    <dbReference type="NCBI Taxonomy" id="156"/>
    <lineage>
        <taxon>Bacteria</taxon>
        <taxon>Pseudomonadati</taxon>
        <taxon>Spirochaetota</taxon>
        <taxon>Spirochaetia</taxon>
        <taxon>Spirochaetales</taxon>
        <taxon>Treponemataceae</taxon>
        <taxon>Teretinema</taxon>
    </lineage>
</organism>
<dbReference type="AlphaFoldDB" id="A0AAE3JJF0"/>
<proteinExistence type="predicted"/>
<comment type="caution">
    <text evidence="3">The sequence shown here is derived from an EMBL/GenBank/DDBJ whole genome shotgun (WGS) entry which is preliminary data.</text>
</comment>
<dbReference type="Gene3D" id="1.10.3290.10">
    <property type="entry name" value="Fido-like domain"/>
    <property type="match status" value="1"/>
</dbReference>
<evidence type="ECO:0000259" key="2">
    <source>
        <dbReference type="PROSITE" id="PS51459"/>
    </source>
</evidence>
<feature type="domain" description="Fido" evidence="2">
    <location>
        <begin position="1"/>
        <end position="90"/>
    </location>
</feature>